<sequence length="180" mass="20075">MPPRTSRKNKDEDTDFDILASQPGGSQGSQESQGDGSDDNALQLAFAEQLLTSKAQKKKENQQKFVTTVRRGVRTQLTTPVQTLNETKQSVEELLQAFIINRATEEDNIRRIWEEIIDEERKLEQLFSGALITNKINGTECEQMQVSGLGSLKTVCLGAWLIPSIANVSPPDRRRASLLC</sequence>
<evidence type="ECO:0000313" key="3">
    <source>
        <dbReference type="Proteomes" id="UP000054988"/>
    </source>
</evidence>
<evidence type="ECO:0000313" key="2">
    <source>
        <dbReference type="EMBL" id="KTB33100.1"/>
    </source>
</evidence>
<dbReference type="Proteomes" id="UP000054988">
    <property type="component" value="Unassembled WGS sequence"/>
</dbReference>
<dbReference type="eggNOG" id="ENOG502T1HK">
    <property type="taxonomic scope" value="Eukaryota"/>
</dbReference>
<feature type="compositionally biased region" description="Low complexity" evidence="1">
    <location>
        <begin position="21"/>
        <end position="35"/>
    </location>
</feature>
<dbReference type="AlphaFoldDB" id="A0A0W0F9V7"/>
<reference evidence="2 3" key="1">
    <citation type="submission" date="2015-12" db="EMBL/GenBank/DDBJ databases">
        <title>Draft genome sequence of Moniliophthora roreri, the causal agent of frosty pod rot of cacao.</title>
        <authorList>
            <person name="Aime M.C."/>
            <person name="Diaz-Valderrama J.R."/>
            <person name="Kijpornyongpan T."/>
            <person name="Phillips-Mora W."/>
        </authorList>
    </citation>
    <scope>NUCLEOTIDE SEQUENCE [LARGE SCALE GENOMIC DNA]</scope>
    <source>
        <strain evidence="2 3">MCA 2952</strain>
    </source>
</reference>
<feature type="region of interest" description="Disordered" evidence="1">
    <location>
        <begin position="1"/>
        <end position="42"/>
    </location>
</feature>
<proteinExistence type="predicted"/>
<protein>
    <submittedName>
        <fullName evidence="2">Uncharacterized protein</fullName>
    </submittedName>
</protein>
<gene>
    <name evidence="2" type="ORF">WG66_14428</name>
</gene>
<evidence type="ECO:0000256" key="1">
    <source>
        <dbReference type="SAM" id="MobiDB-lite"/>
    </source>
</evidence>
<organism evidence="2 3">
    <name type="scientific">Moniliophthora roreri</name>
    <name type="common">Frosty pod rot fungus</name>
    <name type="synonym">Monilia roreri</name>
    <dbReference type="NCBI Taxonomy" id="221103"/>
    <lineage>
        <taxon>Eukaryota</taxon>
        <taxon>Fungi</taxon>
        <taxon>Dikarya</taxon>
        <taxon>Basidiomycota</taxon>
        <taxon>Agaricomycotina</taxon>
        <taxon>Agaricomycetes</taxon>
        <taxon>Agaricomycetidae</taxon>
        <taxon>Agaricales</taxon>
        <taxon>Marasmiineae</taxon>
        <taxon>Marasmiaceae</taxon>
        <taxon>Moniliophthora</taxon>
    </lineage>
</organism>
<comment type="caution">
    <text evidence="2">The sequence shown here is derived from an EMBL/GenBank/DDBJ whole genome shotgun (WGS) entry which is preliminary data.</text>
</comment>
<dbReference type="EMBL" id="LATX01002192">
    <property type="protein sequence ID" value="KTB33100.1"/>
    <property type="molecule type" value="Genomic_DNA"/>
</dbReference>
<name>A0A0W0F9V7_MONRR</name>
<accession>A0A0W0F9V7</accession>